<reference evidence="2 3" key="1">
    <citation type="journal article" date="2019" name="Nat. Ecol. Evol.">
        <title>Megaphylogeny resolves global patterns of mushroom evolution.</title>
        <authorList>
            <person name="Varga T."/>
            <person name="Krizsan K."/>
            <person name="Foldi C."/>
            <person name="Dima B."/>
            <person name="Sanchez-Garcia M."/>
            <person name="Sanchez-Ramirez S."/>
            <person name="Szollosi G.J."/>
            <person name="Szarkandi J.G."/>
            <person name="Papp V."/>
            <person name="Albert L."/>
            <person name="Andreopoulos W."/>
            <person name="Angelini C."/>
            <person name="Antonin V."/>
            <person name="Barry K.W."/>
            <person name="Bougher N.L."/>
            <person name="Buchanan P."/>
            <person name="Buyck B."/>
            <person name="Bense V."/>
            <person name="Catcheside P."/>
            <person name="Chovatia M."/>
            <person name="Cooper J."/>
            <person name="Damon W."/>
            <person name="Desjardin D."/>
            <person name="Finy P."/>
            <person name="Geml J."/>
            <person name="Haridas S."/>
            <person name="Hughes K."/>
            <person name="Justo A."/>
            <person name="Karasinski D."/>
            <person name="Kautmanova I."/>
            <person name="Kiss B."/>
            <person name="Kocsube S."/>
            <person name="Kotiranta H."/>
            <person name="LaButti K.M."/>
            <person name="Lechner B.E."/>
            <person name="Liimatainen K."/>
            <person name="Lipzen A."/>
            <person name="Lukacs Z."/>
            <person name="Mihaltcheva S."/>
            <person name="Morgado L.N."/>
            <person name="Niskanen T."/>
            <person name="Noordeloos M.E."/>
            <person name="Ohm R.A."/>
            <person name="Ortiz-Santana B."/>
            <person name="Ovrebo C."/>
            <person name="Racz N."/>
            <person name="Riley R."/>
            <person name="Savchenko A."/>
            <person name="Shiryaev A."/>
            <person name="Soop K."/>
            <person name="Spirin V."/>
            <person name="Szebenyi C."/>
            <person name="Tomsovsky M."/>
            <person name="Tulloss R.E."/>
            <person name="Uehling J."/>
            <person name="Grigoriev I.V."/>
            <person name="Vagvolgyi C."/>
            <person name="Papp T."/>
            <person name="Martin F.M."/>
            <person name="Miettinen O."/>
            <person name="Hibbett D.S."/>
            <person name="Nagy L.G."/>
        </authorList>
    </citation>
    <scope>NUCLEOTIDE SEQUENCE [LARGE SCALE GENOMIC DNA]</scope>
    <source>
        <strain evidence="2 3">OMC1185</strain>
    </source>
</reference>
<gene>
    <name evidence="2" type="ORF">OE88DRAFT_1341423</name>
</gene>
<dbReference type="OrthoDB" id="3064088at2759"/>
<dbReference type="AlphaFoldDB" id="A0A5C3NAU7"/>
<evidence type="ECO:0000313" key="3">
    <source>
        <dbReference type="Proteomes" id="UP000305948"/>
    </source>
</evidence>
<organism evidence="2 3">
    <name type="scientific">Heliocybe sulcata</name>
    <dbReference type="NCBI Taxonomy" id="5364"/>
    <lineage>
        <taxon>Eukaryota</taxon>
        <taxon>Fungi</taxon>
        <taxon>Dikarya</taxon>
        <taxon>Basidiomycota</taxon>
        <taxon>Agaricomycotina</taxon>
        <taxon>Agaricomycetes</taxon>
        <taxon>Gloeophyllales</taxon>
        <taxon>Gloeophyllaceae</taxon>
        <taxon>Heliocybe</taxon>
    </lineage>
</organism>
<protein>
    <submittedName>
        <fullName evidence="2">Uncharacterized protein</fullName>
    </submittedName>
</protein>
<keyword evidence="3" id="KW-1185">Reference proteome</keyword>
<proteinExistence type="predicted"/>
<name>A0A5C3NAU7_9AGAM</name>
<sequence length="410" mass="45585">MSAIRPILPQDPALESVALIEVRHPCQDVELFSFWLRRCPLADGSMSANACIPLTVILDACAILTGDYTYTAAICNDRDGEGPVLPGLVNAGTYYLIPDVANPRADYAVYKTFDHWIPPLRSQLPDRWFTAKCPKDTTLYIGDAELGSEYKVARSQISAAVKAVDKVCMMTLAAIPLASAHIVPVSCALWFQKRRIPRQLYIPHVLPHHLTPEFYVHDYRNHITLREDIRSLWDAYEWICVPVGDTFIAYVITDIRASLGFHCYSPRLPDRTDGYLLFLRFALAVFHQFAGSDDLATHKDHDPIAIKPSGANRRGRASGVSVKPTLPDTTEAQDDVNTAVDEDGGSGVSHSIGSSVDGLPECDIDDRGVARLIIEGFERRTRTPRRYGGLLHRQVPGLVREPRRDEVALV</sequence>
<feature type="region of interest" description="Disordered" evidence="1">
    <location>
        <begin position="300"/>
        <end position="354"/>
    </location>
</feature>
<accession>A0A5C3NAU7</accession>
<evidence type="ECO:0000256" key="1">
    <source>
        <dbReference type="SAM" id="MobiDB-lite"/>
    </source>
</evidence>
<dbReference type="Proteomes" id="UP000305948">
    <property type="component" value="Unassembled WGS sequence"/>
</dbReference>
<dbReference type="EMBL" id="ML213508">
    <property type="protein sequence ID" value="TFK53098.1"/>
    <property type="molecule type" value="Genomic_DNA"/>
</dbReference>
<evidence type="ECO:0000313" key="2">
    <source>
        <dbReference type="EMBL" id="TFK53098.1"/>
    </source>
</evidence>